<accession>A0ABX1QVF6</accession>
<dbReference type="Pfam" id="PF18962">
    <property type="entry name" value="Por_Secre_tail"/>
    <property type="match status" value="1"/>
</dbReference>
<name>A0ABX1QVF6_9FLAO</name>
<evidence type="ECO:0000256" key="1">
    <source>
        <dbReference type="ARBA" id="ARBA00022729"/>
    </source>
</evidence>
<evidence type="ECO:0000313" key="3">
    <source>
        <dbReference type="EMBL" id="NMH26167.1"/>
    </source>
</evidence>
<protein>
    <submittedName>
        <fullName evidence="3">T9SS type A sorting domain-containing protein</fullName>
    </submittedName>
</protein>
<dbReference type="Gene3D" id="2.120.10.30">
    <property type="entry name" value="TolB, C-terminal domain"/>
    <property type="match status" value="1"/>
</dbReference>
<dbReference type="InterPro" id="IPR052918">
    <property type="entry name" value="Motility_Chemotaxis_Reg"/>
</dbReference>
<dbReference type="PANTHER" id="PTHR35580">
    <property type="entry name" value="CELL SURFACE GLYCOPROTEIN (S-LAYER PROTEIN)-LIKE PROTEIN"/>
    <property type="match status" value="1"/>
</dbReference>
<evidence type="ECO:0000259" key="2">
    <source>
        <dbReference type="Pfam" id="PF18962"/>
    </source>
</evidence>
<dbReference type="InterPro" id="IPR011047">
    <property type="entry name" value="Quinoprotein_ADH-like_sf"/>
</dbReference>
<dbReference type="NCBIfam" id="TIGR04183">
    <property type="entry name" value="Por_Secre_tail"/>
    <property type="match status" value="1"/>
</dbReference>
<keyword evidence="1" id="KW-0732">Signal</keyword>
<sequence length="515" mass="57330">MKKNYFFIVFLFTQTILFAQNFSWLQVPAINLTVNPSMISYPSATDNQGNTFVCGYKDSPFLYNRVQSNLLLSKYNSSGTLLFSKTLTGDLHAHKLITDSTGNVYLALNFLTNISIENFNLESELFVENPLLIKFNANGDFIWHKTLPGEFTNHFAAMAIDTNQNLYIGYDDYNNSHIEKIDKNTGETLQSIEQNGVKLISSVSIDNEGNIYAAGSCAEINATFNGTALPAPHLYNVYVTKYNTIGQMQWTKYIEDITCPSPIVKARTPNEVYFSSELFDSFPFDAIIPEGPTSGYSDFFLAKLNQTGNFIWVKEVPGMGSVTPGMTNSLEIDNDGNIFFGGNTRHTVQWNETISTTANGFSNDILVLKYNTSGNLIWAKTAGGNSEDQLHSISLLPDGNLVITGIAHENTTFEPLNYNPTNSNHYPFVARLNQTTLDLPENEIKPLVIYPNPAKETIIVQSNRINGVATLHNPLGQLLKTVAITSNETTFDISKLSKGTYFFKLNSDVIKIIKE</sequence>
<dbReference type="InterPro" id="IPR011042">
    <property type="entry name" value="6-blade_b-propeller_TolB-like"/>
</dbReference>
<dbReference type="SUPFAM" id="SSF50998">
    <property type="entry name" value="Quinoprotein alcohol dehydrogenase-like"/>
    <property type="match status" value="1"/>
</dbReference>
<dbReference type="InterPro" id="IPR026444">
    <property type="entry name" value="Secre_tail"/>
</dbReference>
<dbReference type="RefSeq" id="WP_169524861.1">
    <property type="nucleotide sequence ID" value="NZ_JAAMPT010000209.1"/>
</dbReference>
<dbReference type="PANTHER" id="PTHR35580:SF1">
    <property type="entry name" value="PHYTASE-LIKE DOMAIN-CONTAINING PROTEIN"/>
    <property type="match status" value="1"/>
</dbReference>
<proteinExistence type="predicted"/>
<keyword evidence="4" id="KW-1185">Reference proteome</keyword>
<organism evidence="3 4">
    <name type="scientific">Flavobacterium solisilvae</name>
    <dbReference type="NCBI Taxonomy" id="1852019"/>
    <lineage>
        <taxon>Bacteria</taxon>
        <taxon>Pseudomonadati</taxon>
        <taxon>Bacteroidota</taxon>
        <taxon>Flavobacteriia</taxon>
        <taxon>Flavobacteriales</taxon>
        <taxon>Flavobacteriaceae</taxon>
        <taxon>Flavobacterium</taxon>
    </lineage>
</organism>
<gene>
    <name evidence="3" type="ORF">G6042_12920</name>
</gene>
<feature type="domain" description="Secretion system C-terminal sorting" evidence="2">
    <location>
        <begin position="449"/>
        <end position="513"/>
    </location>
</feature>
<dbReference type="Gene3D" id="2.80.10.50">
    <property type="match status" value="1"/>
</dbReference>
<evidence type="ECO:0000313" key="4">
    <source>
        <dbReference type="Proteomes" id="UP000767947"/>
    </source>
</evidence>
<dbReference type="Proteomes" id="UP000767947">
    <property type="component" value="Unassembled WGS sequence"/>
</dbReference>
<reference evidence="3 4" key="1">
    <citation type="submission" date="2020-02" db="EMBL/GenBank/DDBJ databases">
        <title>Flavobacterium sp. genome.</title>
        <authorList>
            <person name="Jung H.S."/>
            <person name="Baek J.H."/>
            <person name="Jeon C.O."/>
        </authorList>
    </citation>
    <scope>NUCLEOTIDE SEQUENCE [LARGE SCALE GENOMIC DNA]</scope>
    <source>
        <strain evidence="3 4">SE-s27</strain>
    </source>
</reference>
<comment type="caution">
    <text evidence="3">The sequence shown here is derived from an EMBL/GenBank/DDBJ whole genome shotgun (WGS) entry which is preliminary data.</text>
</comment>
<dbReference type="EMBL" id="JAAMPT010000209">
    <property type="protein sequence ID" value="NMH26167.1"/>
    <property type="molecule type" value="Genomic_DNA"/>
</dbReference>